<keyword evidence="1" id="KW-0732">Signal</keyword>
<dbReference type="EMBL" id="ATMH01012506">
    <property type="protein sequence ID" value="EPY15148.1"/>
    <property type="molecule type" value="Genomic_DNA"/>
</dbReference>
<dbReference type="Proteomes" id="UP000015354">
    <property type="component" value="Unassembled WGS sequence"/>
</dbReference>
<keyword evidence="3" id="KW-1185">Reference proteome</keyword>
<evidence type="ECO:0000313" key="2">
    <source>
        <dbReference type="EMBL" id="EPY15148.1"/>
    </source>
</evidence>
<protein>
    <submittedName>
        <fullName evidence="2">Uncharacterized protein</fullName>
    </submittedName>
</protein>
<proteinExistence type="predicted"/>
<sequence length="73" mass="8290">MFEFTAITSLFVVLLLSLASIYFPLQLSEIQCAPLNYTPDPAFRFTCICLFFPPLSSPWSSFSNRYRSSPKAV</sequence>
<gene>
    <name evidence="2" type="ORF">STCU_12315</name>
</gene>
<accession>S9TFQ5</accession>
<feature type="signal peptide" evidence="1">
    <location>
        <begin position="1"/>
        <end position="21"/>
    </location>
</feature>
<dbReference type="AlphaFoldDB" id="S9TFQ5"/>
<reference evidence="2 3" key="1">
    <citation type="journal article" date="2013" name="PLoS ONE">
        <title>Predicting the Proteins of Angomonas deanei, Strigomonas culicis and Their Respective Endosymbionts Reveals New Aspects of the Trypanosomatidae Family.</title>
        <authorList>
            <person name="Motta M.C."/>
            <person name="Martins A.C."/>
            <person name="de Souza S.S."/>
            <person name="Catta-Preta C.M."/>
            <person name="Silva R."/>
            <person name="Klein C.C."/>
            <person name="de Almeida L.G."/>
            <person name="de Lima Cunha O."/>
            <person name="Ciapina L.P."/>
            <person name="Brocchi M."/>
            <person name="Colabardini A.C."/>
            <person name="de Araujo Lima B."/>
            <person name="Machado C.R."/>
            <person name="de Almeida Soares C.M."/>
            <person name="Probst C.M."/>
            <person name="de Menezes C.B."/>
            <person name="Thompson C.E."/>
            <person name="Bartholomeu D.C."/>
            <person name="Gradia D.F."/>
            <person name="Pavoni D.P."/>
            <person name="Grisard E.C."/>
            <person name="Fantinatti-Garboggini F."/>
            <person name="Marchini F.K."/>
            <person name="Rodrigues-Luiz G.F."/>
            <person name="Wagner G."/>
            <person name="Goldman G.H."/>
            <person name="Fietto J.L."/>
            <person name="Elias M.C."/>
            <person name="Goldman M.H."/>
            <person name="Sagot M.F."/>
            <person name="Pereira M."/>
            <person name="Stoco P.H."/>
            <person name="de Mendonca-Neto R.P."/>
            <person name="Teixeira S.M."/>
            <person name="Maciel T.E."/>
            <person name="de Oliveira Mendes T.A."/>
            <person name="Urmenyi T.P."/>
            <person name="de Souza W."/>
            <person name="Schenkman S."/>
            <person name="de Vasconcelos A.T."/>
        </authorList>
    </citation>
    <scope>NUCLEOTIDE SEQUENCE [LARGE SCALE GENOMIC DNA]</scope>
</reference>
<comment type="caution">
    <text evidence="2">The sequence shown here is derived from an EMBL/GenBank/DDBJ whole genome shotgun (WGS) entry which is preliminary data.</text>
</comment>
<organism evidence="2 3">
    <name type="scientific">Strigomonas culicis</name>
    <dbReference type="NCBI Taxonomy" id="28005"/>
    <lineage>
        <taxon>Eukaryota</taxon>
        <taxon>Discoba</taxon>
        <taxon>Euglenozoa</taxon>
        <taxon>Kinetoplastea</taxon>
        <taxon>Metakinetoplastina</taxon>
        <taxon>Trypanosomatida</taxon>
        <taxon>Trypanosomatidae</taxon>
        <taxon>Strigomonadinae</taxon>
        <taxon>Strigomonas</taxon>
    </lineage>
</organism>
<evidence type="ECO:0000313" key="3">
    <source>
        <dbReference type="Proteomes" id="UP000015354"/>
    </source>
</evidence>
<evidence type="ECO:0000256" key="1">
    <source>
        <dbReference type="SAM" id="SignalP"/>
    </source>
</evidence>
<feature type="chain" id="PRO_5004557771" evidence="1">
    <location>
        <begin position="22"/>
        <end position="73"/>
    </location>
</feature>
<name>S9TFQ5_9TRYP</name>